<comment type="subcellular location">
    <subcellularLocation>
        <location evidence="7">Cell membrane</location>
        <topology evidence="7">Multi-pass membrane protein</topology>
    </subcellularLocation>
</comment>
<feature type="transmembrane region" description="Helical" evidence="7">
    <location>
        <begin position="163"/>
        <end position="180"/>
    </location>
</feature>
<evidence type="ECO:0000256" key="3">
    <source>
        <dbReference type="ARBA" id="ARBA00022679"/>
    </source>
</evidence>
<evidence type="ECO:0000256" key="7">
    <source>
        <dbReference type="HAMAP-Rule" id="MF_01147"/>
    </source>
</evidence>
<keyword evidence="5 7" id="KW-1133">Transmembrane helix</keyword>
<evidence type="ECO:0000256" key="2">
    <source>
        <dbReference type="ARBA" id="ARBA00022475"/>
    </source>
</evidence>
<comment type="pathway">
    <text evidence="7">Protein modification; lipoprotein biosynthesis (diacylglyceryl transfer).</text>
</comment>
<reference evidence="8 9" key="1">
    <citation type="submission" date="2018-05" db="EMBL/GenBank/DDBJ databases">
        <title>Genome of Sphingosinicella humi QZX222.</title>
        <authorList>
            <person name="Qiao Z."/>
            <person name="Wang G."/>
        </authorList>
    </citation>
    <scope>NUCLEOTIDE SEQUENCE [LARGE SCALE GENOMIC DNA]</scope>
    <source>
        <strain evidence="8 9">QZX222</strain>
    </source>
</reference>
<comment type="catalytic activity">
    <reaction evidence="7">
        <text>L-cysteinyl-[prolipoprotein] + a 1,2-diacyl-sn-glycero-3-phospho-(1'-sn-glycerol) = an S-1,2-diacyl-sn-glyceryl-L-cysteinyl-[prolipoprotein] + sn-glycerol 1-phosphate + H(+)</text>
        <dbReference type="Rhea" id="RHEA:56712"/>
        <dbReference type="Rhea" id="RHEA-COMP:14679"/>
        <dbReference type="Rhea" id="RHEA-COMP:14680"/>
        <dbReference type="ChEBI" id="CHEBI:15378"/>
        <dbReference type="ChEBI" id="CHEBI:29950"/>
        <dbReference type="ChEBI" id="CHEBI:57685"/>
        <dbReference type="ChEBI" id="CHEBI:64716"/>
        <dbReference type="ChEBI" id="CHEBI:140658"/>
        <dbReference type="EC" id="2.5.1.145"/>
    </reaction>
</comment>
<keyword evidence="3 7" id="KW-0808">Transferase</keyword>
<keyword evidence="6 7" id="KW-0472">Membrane</keyword>
<dbReference type="GO" id="GO:0008961">
    <property type="term" value="F:phosphatidylglycerol-prolipoprotein diacylglyceryl transferase activity"/>
    <property type="evidence" value="ECO:0007669"/>
    <property type="project" value="UniProtKB-UniRule"/>
</dbReference>
<keyword evidence="2 7" id="KW-1003">Cell membrane</keyword>
<feature type="transmembrane region" description="Helical" evidence="7">
    <location>
        <begin position="241"/>
        <end position="259"/>
    </location>
</feature>
<feature type="transmembrane region" description="Helical" evidence="7">
    <location>
        <begin position="192"/>
        <end position="211"/>
    </location>
</feature>
<protein>
    <recommendedName>
        <fullName evidence="7">Phosphatidylglycerol--prolipoprotein diacylglyceryl transferase</fullName>
        <ecNumber evidence="7">2.5.1.145</ecNumber>
    </recommendedName>
</protein>
<dbReference type="PROSITE" id="PS01311">
    <property type="entry name" value="LGT"/>
    <property type="match status" value="1"/>
</dbReference>
<keyword evidence="8" id="KW-0449">Lipoprotein</keyword>
<proteinExistence type="inferred from homology"/>
<dbReference type="OrthoDB" id="871140at2"/>
<evidence type="ECO:0000256" key="1">
    <source>
        <dbReference type="ARBA" id="ARBA00007150"/>
    </source>
</evidence>
<feature type="transmembrane region" description="Helical" evidence="7">
    <location>
        <begin position="86"/>
        <end position="104"/>
    </location>
</feature>
<dbReference type="Pfam" id="PF01790">
    <property type="entry name" value="LGT"/>
    <property type="match status" value="1"/>
</dbReference>
<evidence type="ECO:0000256" key="6">
    <source>
        <dbReference type="ARBA" id="ARBA00023136"/>
    </source>
</evidence>
<evidence type="ECO:0000313" key="9">
    <source>
        <dbReference type="Proteomes" id="UP000245916"/>
    </source>
</evidence>
<keyword evidence="9" id="KW-1185">Reference proteome</keyword>
<comment type="similarity">
    <text evidence="1 7">Belongs to the Lgt family.</text>
</comment>
<dbReference type="NCBIfam" id="TIGR00544">
    <property type="entry name" value="lgt"/>
    <property type="match status" value="1"/>
</dbReference>
<dbReference type="HAMAP" id="MF_01147">
    <property type="entry name" value="Lgt"/>
    <property type="match status" value="1"/>
</dbReference>
<evidence type="ECO:0000256" key="5">
    <source>
        <dbReference type="ARBA" id="ARBA00022989"/>
    </source>
</evidence>
<evidence type="ECO:0000256" key="4">
    <source>
        <dbReference type="ARBA" id="ARBA00022692"/>
    </source>
</evidence>
<dbReference type="EMBL" id="QFFF01000001">
    <property type="protein sequence ID" value="PWG02238.1"/>
    <property type="molecule type" value="Genomic_DNA"/>
</dbReference>
<dbReference type="Proteomes" id="UP000245916">
    <property type="component" value="Unassembled WGS sequence"/>
</dbReference>
<feature type="transmembrane region" description="Helical" evidence="7">
    <location>
        <begin position="301"/>
        <end position="322"/>
    </location>
</feature>
<comment type="caution">
    <text evidence="8">The sequence shown here is derived from an EMBL/GenBank/DDBJ whole genome shotgun (WGS) entry which is preliminary data.</text>
</comment>
<sequence length="341" mass="37706">MADADPALGARHHAHHRIELAIEFTRHPDSPALPVFFSAYYEGGNSKGKALIQPEIAALAADATAALRWDSLGLDPVALDLGFFQLRWYSLAYLAGIVLGWWYLLKLIEKPGAPMARRHADDMVFYATLGILIGGRLGYVLFYRPEFYFANPAEIVQLWDGGMSFHGGVIGVSLGILWMARKHGLDWLRIHDYVACCVPFGLFFGRLANFVNGELWGRPTDLPWAMVFPSGGEVARHPSQLYEAGLEGILLGLVLWFLFWKTDARYQPGKLVGTFILGYGISRFLVELVRQPDAGLENLSWGLTMGQTLTVPMIVGGIYLIATAKGRRQRVEPIAGSESVA</sequence>
<feature type="binding site" evidence="7">
    <location>
        <position position="206"/>
    </location>
    <ligand>
        <name>a 1,2-diacyl-sn-glycero-3-phospho-(1'-sn-glycerol)</name>
        <dbReference type="ChEBI" id="CHEBI:64716"/>
    </ligand>
</feature>
<dbReference type="UniPathway" id="UPA00664"/>
<feature type="transmembrane region" description="Helical" evidence="7">
    <location>
        <begin position="271"/>
        <end position="289"/>
    </location>
</feature>
<keyword evidence="4 7" id="KW-0812">Transmembrane</keyword>
<dbReference type="AlphaFoldDB" id="A0A2U2J1M1"/>
<gene>
    <name evidence="7" type="primary">lgt</name>
    <name evidence="8" type="ORF">DF286_04670</name>
</gene>
<organism evidence="8 9">
    <name type="scientific">Allosphingosinicella humi</name>
    <dbReference type="NCBI Taxonomy" id="2068657"/>
    <lineage>
        <taxon>Bacteria</taxon>
        <taxon>Pseudomonadati</taxon>
        <taxon>Pseudomonadota</taxon>
        <taxon>Alphaproteobacteria</taxon>
        <taxon>Sphingomonadales</taxon>
        <taxon>Sphingomonadaceae</taxon>
        <taxon>Allosphingosinicella</taxon>
    </lineage>
</organism>
<dbReference type="PANTHER" id="PTHR30589:SF0">
    <property type="entry name" value="PHOSPHATIDYLGLYCEROL--PROLIPOPROTEIN DIACYLGLYCERYL TRANSFERASE"/>
    <property type="match status" value="1"/>
</dbReference>
<dbReference type="GO" id="GO:0042158">
    <property type="term" value="P:lipoprotein biosynthetic process"/>
    <property type="evidence" value="ECO:0007669"/>
    <property type="project" value="UniProtKB-UniRule"/>
</dbReference>
<comment type="function">
    <text evidence="7">Catalyzes the transfer of the diacylglyceryl group from phosphatidylglycerol to the sulfhydryl group of the N-terminal cysteine of a prolipoprotein, the first step in the formation of mature lipoproteins.</text>
</comment>
<accession>A0A2U2J1M1</accession>
<name>A0A2U2J1M1_9SPHN</name>
<dbReference type="InterPro" id="IPR001640">
    <property type="entry name" value="Lgt"/>
</dbReference>
<dbReference type="GO" id="GO:0005886">
    <property type="term" value="C:plasma membrane"/>
    <property type="evidence" value="ECO:0007669"/>
    <property type="project" value="UniProtKB-SubCell"/>
</dbReference>
<evidence type="ECO:0000313" key="8">
    <source>
        <dbReference type="EMBL" id="PWG02238.1"/>
    </source>
</evidence>
<dbReference type="EC" id="2.5.1.145" evidence="7"/>
<feature type="transmembrane region" description="Helical" evidence="7">
    <location>
        <begin position="124"/>
        <end position="143"/>
    </location>
</feature>
<dbReference type="PANTHER" id="PTHR30589">
    <property type="entry name" value="PROLIPOPROTEIN DIACYLGLYCERYL TRANSFERASE"/>
    <property type="match status" value="1"/>
</dbReference>